<evidence type="ECO:0000259" key="1">
    <source>
        <dbReference type="PROSITE" id="PS50164"/>
    </source>
</evidence>
<gene>
    <name evidence="2" type="ORF">METZ01_LOCUS309423</name>
</gene>
<feature type="non-terminal residue" evidence="2">
    <location>
        <position position="39"/>
    </location>
</feature>
<dbReference type="AlphaFoldDB" id="A0A382N5W5"/>
<dbReference type="InterPro" id="IPR035901">
    <property type="entry name" value="GIY-YIG_endonuc_sf"/>
</dbReference>
<feature type="domain" description="GIY-YIG" evidence="1">
    <location>
        <begin position="18"/>
        <end position="39"/>
    </location>
</feature>
<dbReference type="InterPro" id="IPR000305">
    <property type="entry name" value="GIY-YIG_endonuc"/>
</dbReference>
<sequence>MSKNKNIKTPPTLESVPTNPGVYFFSDTKGKILYIGKAK</sequence>
<dbReference type="PROSITE" id="PS50164">
    <property type="entry name" value="GIY_YIG"/>
    <property type="match status" value="1"/>
</dbReference>
<name>A0A382N5W5_9ZZZZ</name>
<proteinExistence type="predicted"/>
<protein>
    <recommendedName>
        <fullName evidence="1">GIY-YIG domain-containing protein</fullName>
    </recommendedName>
</protein>
<dbReference type="Gene3D" id="3.40.1440.10">
    <property type="entry name" value="GIY-YIG endonuclease"/>
    <property type="match status" value="1"/>
</dbReference>
<organism evidence="2">
    <name type="scientific">marine metagenome</name>
    <dbReference type="NCBI Taxonomy" id="408172"/>
    <lineage>
        <taxon>unclassified sequences</taxon>
        <taxon>metagenomes</taxon>
        <taxon>ecological metagenomes</taxon>
    </lineage>
</organism>
<dbReference type="EMBL" id="UINC01098217">
    <property type="protein sequence ID" value="SVC56569.1"/>
    <property type="molecule type" value="Genomic_DNA"/>
</dbReference>
<accession>A0A382N5W5</accession>
<evidence type="ECO:0000313" key="2">
    <source>
        <dbReference type="EMBL" id="SVC56569.1"/>
    </source>
</evidence>
<reference evidence="2" key="1">
    <citation type="submission" date="2018-05" db="EMBL/GenBank/DDBJ databases">
        <authorList>
            <person name="Lanie J.A."/>
            <person name="Ng W.-L."/>
            <person name="Kazmierczak K.M."/>
            <person name="Andrzejewski T.M."/>
            <person name="Davidsen T.M."/>
            <person name="Wayne K.J."/>
            <person name="Tettelin H."/>
            <person name="Glass J.I."/>
            <person name="Rusch D."/>
            <person name="Podicherti R."/>
            <person name="Tsui H.-C.T."/>
            <person name="Winkler M.E."/>
        </authorList>
    </citation>
    <scope>NUCLEOTIDE SEQUENCE</scope>
</reference>